<dbReference type="AlphaFoldDB" id="A0A3E2BQC5"/>
<keyword evidence="1" id="KW-0689">Ribosomal protein</keyword>
<dbReference type="PANTHER" id="PTHR34374:SF1">
    <property type="entry name" value="LARGE RIBOSOMAL RNA SUBUNIT ACCUMULATION PROTEIN YCED HOMOLOG 1, CHLOROPLASTIC"/>
    <property type="match status" value="1"/>
</dbReference>
<dbReference type="Pfam" id="PF02620">
    <property type="entry name" value="YceD"/>
    <property type="match status" value="1"/>
</dbReference>
<dbReference type="InterPro" id="IPR003772">
    <property type="entry name" value="YceD"/>
</dbReference>
<comment type="caution">
    <text evidence="1">The sequence shown here is derived from an EMBL/GenBank/DDBJ whole genome shotgun (WGS) entry which is preliminary data.</text>
</comment>
<name>A0A3E2BQC5_9BACT</name>
<accession>A0A3E2BQC5</accession>
<protein>
    <submittedName>
        <fullName evidence="1">Protein, clustered with ribosomal protein L32p</fullName>
    </submittedName>
</protein>
<dbReference type="PANTHER" id="PTHR34374">
    <property type="entry name" value="LARGE RIBOSOMAL RNA SUBUNIT ACCUMULATION PROTEIN YCED HOMOLOG 1, CHLOROPLASTIC"/>
    <property type="match status" value="1"/>
</dbReference>
<dbReference type="Proteomes" id="UP000257323">
    <property type="component" value="Unassembled WGS sequence"/>
</dbReference>
<dbReference type="GO" id="GO:0005840">
    <property type="term" value="C:ribosome"/>
    <property type="evidence" value="ECO:0007669"/>
    <property type="project" value="UniProtKB-KW"/>
</dbReference>
<gene>
    <name evidence="1" type="ORF">OP8BY_0784</name>
</gene>
<dbReference type="EMBL" id="QUAH01000001">
    <property type="protein sequence ID" value="RFT16842.1"/>
    <property type="molecule type" value="Genomic_DNA"/>
</dbReference>
<reference evidence="1 2" key="1">
    <citation type="submission" date="2018-08" db="EMBL/GenBank/DDBJ databases">
        <title>Genome analysis of the thermophilic bacterium of the candidate phylum Aminicenantes from deep subsurface aquifer revealed its physiology and ecological role.</title>
        <authorList>
            <person name="Kadnikov V.V."/>
            <person name="Mardanov A.V."/>
            <person name="Beletsky A.V."/>
            <person name="Karnachuk O.V."/>
            <person name="Ravin N.V."/>
        </authorList>
    </citation>
    <scope>NUCLEOTIDE SEQUENCE [LARGE SCALE GENOMIC DNA]</scope>
    <source>
        <strain evidence="1">BY38</strain>
    </source>
</reference>
<evidence type="ECO:0000313" key="1">
    <source>
        <dbReference type="EMBL" id="RFT16842.1"/>
    </source>
</evidence>
<organism evidence="1 2">
    <name type="scientific">Candidatus Saccharicenans subterraneus</name>
    <dbReference type="NCBI Taxonomy" id="2508984"/>
    <lineage>
        <taxon>Bacteria</taxon>
        <taxon>Candidatus Aminicenantota</taxon>
        <taxon>Candidatus Aminicenantia</taxon>
        <taxon>Candidatus Aminicenantales</taxon>
        <taxon>Candidatus Saccharicenantaceae</taxon>
        <taxon>Candidatus Saccharicenans</taxon>
    </lineage>
</organism>
<evidence type="ECO:0000313" key="2">
    <source>
        <dbReference type="Proteomes" id="UP000257323"/>
    </source>
</evidence>
<sequence length="172" mass="20048">MVIDVNEIPREGLHIDQDFDFVSLDLVEEDAVFLQPTHAVVEVRKVGSDVQVRGRINTRLSFVCSRCLRPFEYCVDSVFDLVYLPEELDEMKEELEEEDLDRFFYYHQQLDLREIVLEQLNLSFPLRPLCSEDCEGICPVCGELVNQGKCSCQVHESDARLEKLKSFLRDKK</sequence>
<keyword evidence="1" id="KW-0687">Ribonucleoprotein</keyword>
<proteinExistence type="predicted"/>